<evidence type="ECO:0000313" key="9">
    <source>
        <dbReference type="Proteomes" id="UP001501940"/>
    </source>
</evidence>
<evidence type="ECO:0000256" key="4">
    <source>
        <dbReference type="ARBA" id="ARBA00022989"/>
    </source>
</evidence>
<dbReference type="GO" id="GO:0005886">
    <property type="term" value="C:plasma membrane"/>
    <property type="evidence" value="ECO:0007669"/>
    <property type="project" value="TreeGrafter"/>
</dbReference>
<dbReference type="GeneID" id="118471118"/>
<dbReference type="PANTHER" id="PTHR19282">
    <property type="entry name" value="TETRASPANIN"/>
    <property type="match status" value="1"/>
</dbReference>
<evidence type="ECO:0000256" key="1">
    <source>
        <dbReference type="ARBA" id="ARBA00004141"/>
    </source>
</evidence>
<dbReference type="SUPFAM" id="SSF48652">
    <property type="entry name" value="Tetraspanin"/>
    <property type="match status" value="1"/>
</dbReference>
<organism evidence="8 9">
    <name type="scientific">Amphiprion ocellaris</name>
    <name type="common">Clown anemonefish</name>
    <dbReference type="NCBI Taxonomy" id="80972"/>
    <lineage>
        <taxon>Eukaryota</taxon>
        <taxon>Metazoa</taxon>
        <taxon>Chordata</taxon>
        <taxon>Craniata</taxon>
        <taxon>Vertebrata</taxon>
        <taxon>Euteleostomi</taxon>
        <taxon>Actinopterygii</taxon>
        <taxon>Neopterygii</taxon>
        <taxon>Teleostei</taxon>
        <taxon>Neoteleostei</taxon>
        <taxon>Acanthomorphata</taxon>
        <taxon>Ovalentaria</taxon>
        <taxon>Pomacentridae</taxon>
        <taxon>Amphiprion</taxon>
    </lineage>
</organism>
<dbReference type="InterPro" id="IPR008952">
    <property type="entry name" value="Tetraspanin_EC2_sf"/>
</dbReference>
<dbReference type="RefSeq" id="XP_054862309.1">
    <property type="nucleotide sequence ID" value="XM_055006334.1"/>
</dbReference>
<dbReference type="InterPro" id="IPR018499">
    <property type="entry name" value="Tetraspanin/Peripherin"/>
</dbReference>
<accession>A0AAQ6A5G4</accession>
<dbReference type="AlphaFoldDB" id="A0AAQ6A5G4"/>
<dbReference type="PRINTS" id="PR00259">
    <property type="entry name" value="TMFOUR"/>
</dbReference>
<keyword evidence="5 7" id="KW-0472">Membrane</keyword>
<dbReference type="Ensembl" id="ENSAOCT00000040502.1">
    <property type="protein sequence ID" value="ENSAOCP00000071210.1"/>
    <property type="gene ID" value="ENSAOCG00000025686.1"/>
</dbReference>
<evidence type="ECO:0000256" key="3">
    <source>
        <dbReference type="ARBA" id="ARBA00022692"/>
    </source>
</evidence>
<sequence>MGKINGCLKCLFIFFNVIYAILGCVLVYGTARATIYSHQLSAVGGPGLGWAWVFAIGMLGISCLGIYAACSEKALMLKIFAGFMGVGMIIMLIFGIIMAVTRNKVRDAFMTLTSEYVKPILEDEEMRTMLQAIQEAVQCCGVASAEDWGNEIPESCRCSRSSYSSYGLGYGQCKSKPQGFKGPDSIHAQTCSDFIYMYVDLAFKVALGFFFGFAVTALLGLLISLLMIHQVKRHDGAGGSSLAMKGY</sequence>
<keyword evidence="4 7" id="KW-1133">Transmembrane helix</keyword>
<protein>
    <recommendedName>
        <fullName evidence="7">Tetraspanin</fullName>
    </recommendedName>
</protein>
<dbReference type="InterPro" id="IPR000301">
    <property type="entry name" value="Tetraspanin_animals"/>
</dbReference>
<evidence type="ECO:0000256" key="7">
    <source>
        <dbReference type="RuleBase" id="RU361218"/>
    </source>
</evidence>
<feature type="transmembrane region" description="Helical" evidence="7">
    <location>
        <begin position="49"/>
        <end position="67"/>
    </location>
</feature>
<dbReference type="PROSITE" id="PS51257">
    <property type="entry name" value="PROKAR_LIPOPROTEIN"/>
    <property type="match status" value="1"/>
</dbReference>
<dbReference type="Proteomes" id="UP001501940">
    <property type="component" value="Chromosome 21"/>
</dbReference>
<name>A0AAQ6A5G4_AMPOC</name>
<comment type="subcellular location">
    <subcellularLocation>
        <location evidence="1 7">Membrane</location>
        <topology evidence="1 7">Multi-pass membrane protein</topology>
    </subcellularLocation>
</comment>
<dbReference type="PIRSF" id="PIRSF002419">
    <property type="entry name" value="Tetraspanin"/>
    <property type="match status" value="1"/>
</dbReference>
<reference evidence="8" key="3">
    <citation type="submission" date="2025-09" db="UniProtKB">
        <authorList>
            <consortium name="Ensembl"/>
        </authorList>
    </citation>
    <scope>IDENTIFICATION</scope>
</reference>
<feature type="transmembrane region" description="Helical" evidence="7">
    <location>
        <begin position="205"/>
        <end position="228"/>
    </location>
</feature>
<dbReference type="GO" id="GO:1900746">
    <property type="term" value="P:regulation of vascular endothelial growth factor signaling pathway"/>
    <property type="evidence" value="ECO:0007669"/>
    <property type="project" value="TreeGrafter"/>
</dbReference>
<feature type="transmembrane region" description="Helical" evidence="7">
    <location>
        <begin position="79"/>
        <end position="100"/>
    </location>
</feature>
<dbReference type="Pfam" id="PF00335">
    <property type="entry name" value="Tetraspanin"/>
    <property type="match status" value="1"/>
</dbReference>
<evidence type="ECO:0000256" key="5">
    <source>
        <dbReference type="ARBA" id="ARBA00023136"/>
    </source>
</evidence>
<evidence type="ECO:0000256" key="2">
    <source>
        <dbReference type="ARBA" id="ARBA00006840"/>
    </source>
</evidence>
<comment type="similarity">
    <text evidence="2 7">Belongs to the tetraspanin (TM4SF) family.</text>
</comment>
<evidence type="ECO:0000256" key="6">
    <source>
        <dbReference type="PIRSR" id="PIRSR002419-1"/>
    </source>
</evidence>
<proteinExistence type="inferred from homology"/>
<evidence type="ECO:0000313" key="8">
    <source>
        <dbReference type="Ensembl" id="ENSAOCP00000071210.1"/>
    </source>
</evidence>
<dbReference type="Gene3D" id="1.10.1450.10">
    <property type="entry name" value="Tetraspanin"/>
    <property type="match status" value="1"/>
</dbReference>
<dbReference type="GeneTree" id="ENSGT00940000168658"/>
<feature type="disulfide bond" evidence="6">
    <location>
        <begin position="140"/>
        <end position="156"/>
    </location>
</feature>
<reference evidence="8" key="2">
    <citation type="submission" date="2025-08" db="UniProtKB">
        <authorList>
            <consortium name="Ensembl"/>
        </authorList>
    </citation>
    <scope>IDENTIFICATION</scope>
</reference>
<keyword evidence="3 7" id="KW-0812">Transmembrane</keyword>
<dbReference type="KEGG" id="aoce:118471118"/>
<keyword evidence="6" id="KW-1015">Disulfide bond</keyword>
<keyword evidence="9" id="KW-1185">Reference proteome</keyword>
<feature type="disulfide bond" evidence="6">
    <location>
        <begin position="139"/>
        <end position="173"/>
    </location>
</feature>
<dbReference type="PANTHER" id="PTHR19282:SF456">
    <property type="entry name" value="CD63 MOLECULE"/>
    <property type="match status" value="1"/>
</dbReference>
<reference evidence="8 9" key="1">
    <citation type="submission" date="2022-01" db="EMBL/GenBank/DDBJ databases">
        <title>A chromosome-scale genome assembly of the false clownfish, Amphiprion ocellaris.</title>
        <authorList>
            <person name="Ryu T."/>
        </authorList>
    </citation>
    <scope>NUCLEOTIDE SEQUENCE [LARGE SCALE GENOMIC DNA]</scope>
</reference>
<feature type="transmembrane region" description="Helical" evidence="7">
    <location>
        <begin position="7"/>
        <end position="29"/>
    </location>
</feature>